<dbReference type="RefSeq" id="WP_003425122.1">
    <property type="nucleotide sequence ID" value="NZ_AP025558.1"/>
</dbReference>
<evidence type="ECO:0000313" key="11">
    <source>
        <dbReference type="EMBL" id="CDS83715.1"/>
    </source>
</evidence>
<keyword evidence="9 10" id="KW-0472">Membrane</keyword>
<evidence type="ECO:0000313" key="14">
    <source>
        <dbReference type="EMBL" id="HBH1542755.1"/>
    </source>
</evidence>
<dbReference type="InterPro" id="IPR023596">
    <property type="entry name" value="Peptidase_PrsW_arch/bac"/>
</dbReference>
<dbReference type="EMBL" id="LK932471">
    <property type="protein sequence ID" value="CDS83715.1"/>
    <property type="molecule type" value="Genomic_DNA"/>
</dbReference>
<dbReference type="EMBL" id="CAAJVP010000019">
    <property type="protein sequence ID" value="VHY17703.1"/>
    <property type="molecule type" value="Genomic_DNA"/>
</dbReference>
<keyword evidence="7 12" id="KW-0378">Hydrolase</keyword>
<comment type="subcellular location">
    <subcellularLocation>
        <location evidence="1">Cell membrane</location>
        <topology evidence="1">Multi-pass membrane protein</topology>
    </subcellularLocation>
</comment>
<dbReference type="EMBL" id="FUPS01000012">
    <property type="protein sequence ID" value="SJS89272.1"/>
    <property type="molecule type" value="Genomic_DNA"/>
</dbReference>
<feature type="transmembrane region" description="Helical" evidence="10">
    <location>
        <begin position="104"/>
        <end position="124"/>
    </location>
</feature>
<dbReference type="Pfam" id="PF13367">
    <property type="entry name" value="PrsW-protease"/>
    <property type="match status" value="1"/>
</dbReference>
<feature type="transmembrane region" description="Helical" evidence="10">
    <location>
        <begin position="6"/>
        <end position="22"/>
    </location>
</feature>
<keyword evidence="6 10" id="KW-0812">Transmembrane</keyword>
<evidence type="ECO:0000256" key="7">
    <source>
        <dbReference type="ARBA" id="ARBA00022801"/>
    </source>
</evidence>
<evidence type="ECO:0000256" key="8">
    <source>
        <dbReference type="ARBA" id="ARBA00022989"/>
    </source>
</evidence>
<dbReference type="GO" id="GO:0008237">
    <property type="term" value="F:metallopeptidase activity"/>
    <property type="evidence" value="ECO:0007669"/>
    <property type="project" value="UniProtKB-KW"/>
</dbReference>
<dbReference type="Proteomes" id="UP000189137">
    <property type="component" value="Unassembled WGS sequence"/>
</dbReference>
<dbReference type="EMBL" id="LK933460">
    <property type="protein sequence ID" value="CDT77005.1"/>
    <property type="molecule type" value="Genomic_DNA"/>
</dbReference>
<evidence type="ECO:0000256" key="10">
    <source>
        <dbReference type="SAM" id="Phobius"/>
    </source>
</evidence>
<reference evidence="16 18" key="2">
    <citation type="submission" date="2017-02" db="EMBL/GenBank/DDBJ databases">
        <authorList>
            <consortium name="Pathogen Informatics"/>
        </authorList>
    </citation>
    <scope>NUCLEOTIDE SEQUENCE [LARGE SCALE GENOMIC DNA]</scope>
    <source>
        <strain evidence="19">tl291</strain>
        <strain evidence="17">Tl291</strain>
        <strain evidence="16 18">VRECD0157</strain>
    </source>
</reference>
<evidence type="ECO:0000313" key="19">
    <source>
        <dbReference type="Proteomes" id="UP000372533"/>
    </source>
</evidence>
<dbReference type="EMBL" id="LK932355">
    <property type="protein sequence ID" value="CDS83818.1"/>
    <property type="molecule type" value="Genomic_DNA"/>
</dbReference>
<evidence type="ECO:0000256" key="5">
    <source>
        <dbReference type="ARBA" id="ARBA00022670"/>
    </source>
</evidence>
<name>A0A069A346_CLODI</name>
<dbReference type="GO" id="GO:0005886">
    <property type="term" value="C:plasma membrane"/>
    <property type="evidence" value="ECO:0007669"/>
    <property type="project" value="UniProtKB-SubCell"/>
</dbReference>
<dbReference type="EMBL" id="DAEQIJ010000021">
    <property type="protein sequence ID" value="HBH2621513.1"/>
    <property type="molecule type" value="Genomic_DNA"/>
</dbReference>
<reference evidence="14" key="4">
    <citation type="submission" date="2021-06" db="EMBL/GenBank/DDBJ databases">
        <authorList>
            <consortium name="NCBI Pathogen Detection Project"/>
        </authorList>
    </citation>
    <scope>NUCLEOTIDE SEQUENCE</scope>
    <source>
        <strain evidence="15">Clostridioides</strain>
        <strain evidence="14">HN1000</strain>
    </source>
</reference>
<feature type="transmembrane region" description="Helical" evidence="10">
    <location>
        <begin position="197"/>
        <end position="214"/>
    </location>
</feature>
<dbReference type="PANTHER" id="PTHR36844:SF1">
    <property type="entry name" value="PROTEASE PRSW"/>
    <property type="match status" value="1"/>
</dbReference>
<evidence type="ECO:0000256" key="3">
    <source>
        <dbReference type="ARBA" id="ARBA00018997"/>
    </source>
</evidence>
<dbReference type="AlphaFoldDB" id="A0A069A346"/>
<dbReference type="EMBL" id="DAEPXK010000022">
    <property type="protein sequence ID" value="HBH1542755.1"/>
    <property type="molecule type" value="Genomic_DNA"/>
</dbReference>
<feature type="transmembrane region" description="Helical" evidence="10">
    <location>
        <begin position="67"/>
        <end position="92"/>
    </location>
</feature>
<dbReference type="GO" id="GO:0006508">
    <property type="term" value="P:proteolysis"/>
    <property type="evidence" value="ECO:0007669"/>
    <property type="project" value="UniProtKB-KW"/>
</dbReference>
<feature type="transmembrane region" description="Helical" evidence="10">
    <location>
        <begin position="130"/>
        <end position="151"/>
    </location>
</feature>
<reference evidence="12" key="1">
    <citation type="submission" date="2014-07" db="EMBL/GenBank/DDBJ databases">
        <authorList>
            <person name="Monot Marc"/>
        </authorList>
    </citation>
    <scope>NUCLEOTIDE SEQUENCE</scope>
    <source>
        <strain evidence="13">7032989</strain>
        <strain evidence="12">7032994</strain>
    </source>
</reference>
<evidence type="ECO:0000313" key="18">
    <source>
        <dbReference type="Proteomes" id="UP000189137"/>
    </source>
</evidence>
<dbReference type="PANTHER" id="PTHR36844">
    <property type="entry name" value="PROTEASE PRSW"/>
    <property type="match status" value="1"/>
</dbReference>
<dbReference type="InterPro" id="IPR026898">
    <property type="entry name" value="PrsW"/>
</dbReference>
<accession>A0A069A346</accession>
<reference evidence="14" key="3">
    <citation type="journal article" date="2018" name="Genome Biol.">
        <title>SKESA: strategic k-mer extension for scrupulous assemblies.</title>
        <authorList>
            <person name="Souvorov A."/>
            <person name="Agarwala R."/>
            <person name="Lipman D.J."/>
        </authorList>
    </citation>
    <scope>NUCLEOTIDE SEQUENCE</scope>
    <source>
        <strain evidence="15">Clostridioides</strain>
        <strain evidence="14">HN1000</strain>
    </source>
</reference>
<evidence type="ECO:0000256" key="1">
    <source>
        <dbReference type="ARBA" id="ARBA00004651"/>
    </source>
</evidence>
<dbReference type="Proteomes" id="UP000372533">
    <property type="component" value="Unassembled WGS sequence"/>
</dbReference>
<sequence>MKLDLFLLAIVPILIGMFWIRSKDRYCREPLIHLIKFFLIGAFLSVIIILLENLLMKFNVFEGYSELIYVSFVVAGLVEEGVKALILIPALIKEKHFTEKLDGIIYSVFLALGFATIENMVYIFSESRNLALQVGINRAVISIPAHVMFAITMGYYISKYKFEGNKNKRREYLFMAVLIPILLHGVFDFILMIEYRWAIILLIVYVIILWKINLDKLEKYMNHSKKVFFGNLRKKKKK</sequence>
<evidence type="ECO:0000313" key="12">
    <source>
        <dbReference type="EMBL" id="CDS83818.1"/>
    </source>
</evidence>
<protein>
    <recommendedName>
        <fullName evidence="3">Protease PrsW</fullName>
    </recommendedName>
</protein>
<comment type="similarity">
    <text evidence="2">Belongs to the protease PrsW family.</text>
</comment>
<dbReference type="PIRSF" id="PIRSF016933">
    <property type="entry name" value="PrsW"/>
    <property type="match status" value="1"/>
</dbReference>
<evidence type="ECO:0000313" key="16">
    <source>
        <dbReference type="EMBL" id="SJS89272.1"/>
    </source>
</evidence>
<keyword evidence="5 12" id="KW-0645">Protease</keyword>
<evidence type="ECO:0000313" key="13">
    <source>
        <dbReference type="EMBL" id="CDT77005.1"/>
    </source>
</evidence>
<proteinExistence type="inferred from homology"/>
<keyword evidence="8 10" id="KW-1133">Transmembrane helix</keyword>
<organism evidence="12">
    <name type="scientific">Clostridioides difficile</name>
    <name type="common">Peptoclostridium difficile</name>
    <dbReference type="NCBI Taxonomy" id="1496"/>
    <lineage>
        <taxon>Bacteria</taxon>
        <taxon>Bacillati</taxon>
        <taxon>Bacillota</taxon>
        <taxon>Clostridia</taxon>
        <taxon>Peptostreptococcales</taxon>
        <taxon>Peptostreptococcaceae</taxon>
        <taxon>Clostridioides</taxon>
    </lineage>
</organism>
<dbReference type="PATRIC" id="fig|1496.1371.peg.2638"/>
<feature type="transmembrane region" description="Helical" evidence="10">
    <location>
        <begin position="34"/>
        <end position="55"/>
    </location>
</feature>
<evidence type="ECO:0000256" key="2">
    <source>
        <dbReference type="ARBA" id="ARBA00009165"/>
    </source>
</evidence>
<keyword evidence="14" id="KW-0482">Metalloprotease</keyword>
<dbReference type="Proteomes" id="UP000879542">
    <property type="component" value="Unassembled WGS sequence"/>
</dbReference>
<evidence type="ECO:0000313" key="15">
    <source>
        <dbReference type="EMBL" id="HBH2621513.1"/>
    </source>
</evidence>
<evidence type="ECO:0000256" key="4">
    <source>
        <dbReference type="ARBA" id="ARBA00022475"/>
    </source>
</evidence>
<dbReference type="Proteomes" id="UP000878956">
    <property type="component" value="Unassembled WGS sequence"/>
</dbReference>
<evidence type="ECO:0000256" key="9">
    <source>
        <dbReference type="ARBA" id="ARBA00023136"/>
    </source>
</evidence>
<keyword evidence="4" id="KW-1003">Cell membrane</keyword>
<evidence type="ECO:0000313" key="17">
    <source>
        <dbReference type="EMBL" id="VHY17703.1"/>
    </source>
</evidence>
<feature type="transmembrane region" description="Helical" evidence="10">
    <location>
        <begin position="172"/>
        <end position="191"/>
    </location>
</feature>
<gene>
    <name evidence="12" type="primary">prsW</name>
    <name evidence="17" type="synonym">sleB_1</name>
    <name evidence="13" type="ORF">BN1095_750003</name>
    <name evidence="11" type="ORF">BN1096_210039</name>
    <name evidence="12" type="ORF">BN1097_200002</name>
    <name evidence="14" type="ORF">KRM00_002245</name>
    <name evidence="15" type="ORF">KRQ00_003301</name>
    <name evidence="17" type="ORF">SAMEA1402366_03175</name>
    <name evidence="16" type="ORF">SAMEA3375112_03108</name>
</gene>
<evidence type="ECO:0000256" key="6">
    <source>
        <dbReference type="ARBA" id="ARBA00022692"/>
    </source>
</evidence>